<reference evidence="3 4" key="1">
    <citation type="submission" date="2019-03" db="EMBL/GenBank/DDBJ databases">
        <title>Genomic Encyclopedia of Type Strains, Phase IV (KMG-IV): sequencing the most valuable type-strain genomes for metagenomic binning, comparative biology and taxonomic classification.</title>
        <authorList>
            <person name="Goeker M."/>
        </authorList>
    </citation>
    <scope>NUCLEOTIDE SEQUENCE [LARGE SCALE GENOMIC DNA]</scope>
    <source>
        <strain evidence="3 4">DSM 19345</strain>
    </source>
</reference>
<keyword evidence="4" id="KW-1185">Reference proteome</keyword>
<name>A0A4R3M0E3_9HYPH</name>
<comment type="caution">
    <text evidence="3">The sequence shown here is derived from an EMBL/GenBank/DDBJ whole genome shotgun (WGS) entry which is preliminary data.</text>
</comment>
<evidence type="ECO:0000256" key="1">
    <source>
        <dbReference type="SAM" id="Coils"/>
    </source>
</evidence>
<dbReference type="EMBL" id="SMAK01000011">
    <property type="protein sequence ID" value="TCT06480.1"/>
    <property type="molecule type" value="Genomic_DNA"/>
</dbReference>
<dbReference type="OrthoDB" id="9791432at2"/>
<organism evidence="3 4">
    <name type="scientific">Tepidamorphus gemmatus</name>
    <dbReference type="NCBI Taxonomy" id="747076"/>
    <lineage>
        <taxon>Bacteria</taxon>
        <taxon>Pseudomonadati</taxon>
        <taxon>Pseudomonadota</taxon>
        <taxon>Alphaproteobacteria</taxon>
        <taxon>Hyphomicrobiales</taxon>
        <taxon>Tepidamorphaceae</taxon>
        <taxon>Tepidamorphus</taxon>
    </lineage>
</organism>
<proteinExistence type="predicted"/>
<dbReference type="RefSeq" id="WP_132807549.1">
    <property type="nucleotide sequence ID" value="NZ_SMAK01000011.1"/>
</dbReference>
<protein>
    <submittedName>
        <fullName evidence="3">Flagellar motility protein MotE (MotC chaperone)</fullName>
    </submittedName>
</protein>
<gene>
    <name evidence="3" type="ORF">EDC22_11163</name>
</gene>
<feature type="region of interest" description="Disordered" evidence="2">
    <location>
        <begin position="213"/>
        <end position="238"/>
    </location>
</feature>
<evidence type="ECO:0000313" key="3">
    <source>
        <dbReference type="EMBL" id="TCT06480.1"/>
    </source>
</evidence>
<keyword evidence="3" id="KW-0282">Flagellum</keyword>
<keyword evidence="1" id="KW-0175">Coiled coil</keyword>
<dbReference type="Proteomes" id="UP000295678">
    <property type="component" value="Unassembled WGS sequence"/>
</dbReference>
<dbReference type="AlphaFoldDB" id="A0A4R3M0E3"/>
<evidence type="ECO:0000313" key="4">
    <source>
        <dbReference type="Proteomes" id="UP000295678"/>
    </source>
</evidence>
<dbReference type="SUPFAM" id="SSF158791">
    <property type="entry name" value="MgtE N-terminal domain-like"/>
    <property type="match status" value="1"/>
</dbReference>
<keyword evidence="3" id="KW-0969">Cilium</keyword>
<sequence length="238" mass="25513">MKDIRLLPIVTVAVAALLMLKGVGLLLGSAGVMSGIAPAAAQQDAPQTPPGDTAAASSAEAGQTEAGSTPVELEKSMLEKMFGGDSRSREAVYESLGERREELEAWARELDLREGLLKAAEQRVEQRIAELKALEARVTRADEERRAEDERRIKALVAMYAEMKPKDAARIFNGLELPILVQVASLMNPRQLSGVVAAMDPVAAQRLTIELSRQSPDPIAAPQEGGELPQIVGSRPAE</sequence>
<keyword evidence="3" id="KW-0966">Cell projection</keyword>
<evidence type="ECO:0000256" key="2">
    <source>
        <dbReference type="SAM" id="MobiDB-lite"/>
    </source>
</evidence>
<accession>A0A4R3M0E3</accession>
<feature type="coiled-coil region" evidence="1">
    <location>
        <begin position="117"/>
        <end position="151"/>
    </location>
</feature>
<feature type="region of interest" description="Disordered" evidence="2">
    <location>
        <begin position="41"/>
        <end position="70"/>
    </location>
</feature>